<dbReference type="InterPro" id="IPR036875">
    <property type="entry name" value="Znf_CCHC_sf"/>
</dbReference>
<protein>
    <submittedName>
        <fullName evidence="2">Gag-protease polyprotein</fullName>
    </submittedName>
</protein>
<proteinExistence type="predicted"/>
<evidence type="ECO:0000256" key="1">
    <source>
        <dbReference type="SAM" id="MobiDB-lite"/>
    </source>
</evidence>
<dbReference type="AlphaFoldDB" id="A0A2K3LCB5"/>
<dbReference type="GO" id="GO:0008233">
    <property type="term" value="F:peptidase activity"/>
    <property type="evidence" value="ECO:0007669"/>
    <property type="project" value="UniProtKB-KW"/>
</dbReference>
<dbReference type="EMBL" id="ASHM01030229">
    <property type="protein sequence ID" value="PNX76181.1"/>
    <property type="molecule type" value="Genomic_DNA"/>
</dbReference>
<evidence type="ECO:0000313" key="3">
    <source>
        <dbReference type="Proteomes" id="UP000236291"/>
    </source>
</evidence>
<sequence length="87" mass="10093">RQFNKVLKRMDKRLGPNAKNVAPGIMRSIGNKRKPKSYEKSSLNKNIQCHECEGYGHIRPECPTYLKRQKKGLTVTWSDDDESEEET</sequence>
<gene>
    <name evidence="2" type="ORF">L195_g032126</name>
</gene>
<name>A0A2K3LCB5_TRIPR</name>
<keyword evidence="2" id="KW-0645">Protease</keyword>
<organism evidence="2 3">
    <name type="scientific">Trifolium pratense</name>
    <name type="common">Red clover</name>
    <dbReference type="NCBI Taxonomy" id="57577"/>
    <lineage>
        <taxon>Eukaryota</taxon>
        <taxon>Viridiplantae</taxon>
        <taxon>Streptophyta</taxon>
        <taxon>Embryophyta</taxon>
        <taxon>Tracheophyta</taxon>
        <taxon>Spermatophyta</taxon>
        <taxon>Magnoliopsida</taxon>
        <taxon>eudicotyledons</taxon>
        <taxon>Gunneridae</taxon>
        <taxon>Pentapetalae</taxon>
        <taxon>rosids</taxon>
        <taxon>fabids</taxon>
        <taxon>Fabales</taxon>
        <taxon>Fabaceae</taxon>
        <taxon>Papilionoideae</taxon>
        <taxon>50 kb inversion clade</taxon>
        <taxon>NPAAA clade</taxon>
        <taxon>Hologalegina</taxon>
        <taxon>IRL clade</taxon>
        <taxon>Trifolieae</taxon>
        <taxon>Trifolium</taxon>
    </lineage>
</organism>
<reference evidence="2 3" key="2">
    <citation type="journal article" date="2017" name="Front. Plant Sci.">
        <title>Gene Classification and Mining of Molecular Markers Useful in Red Clover (Trifolium pratense) Breeding.</title>
        <authorList>
            <person name="Istvanek J."/>
            <person name="Dluhosova J."/>
            <person name="Dluhos P."/>
            <person name="Patkova L."/>
            <person name="Nedelnik J."/>
            <person name="Repkova J."/>
        </authorList>
    </citation>
    <scope>NUCLEOTIDE SEQUENCE [LARGE SCALE GENOMIC DNA]</scope>
    <source>
        <strain evidence="3">cv. Tatra</strain>
        <tissue evidence="2">Young leaves</tissue>
    </source>
</reference>
<dbReference type="GO" id="GO:0003676">
    <property type="term" value="F:nucleic acid binding"/>
    <property type="evidence" value="ECO:0007669"/>
    <property type="project" value="InterPro"/>
</dbReference>
<dbReference type="GO" id="GO:0006508">
    <property type="term" value="P:proteolysis"/>
    <property type="evidence" value="ECO:0007669"/>
    <property type="project" value="UniProtKB-KW"/>
</dbReference>
<feature type="non-terminal residue" evidence="2">
    <location>
        <position position="1"/>
    </location>
</feature>
<comment type="caution">
    <text evidence="2">The sequence shown here is derived from an EMBL/GenBank/DDBJ whole genome shotgun (WGS) entry which is preliminary data.</text>
</comment>
<keyword evidence="2" id="KW-0378">Hydrolase</keyword>
<evidence type="ECO:0000313" key="2">
    <source>
        <dbReference type="EMBL" id="PNX76181.1"/>
    </source>
</evidence>
<dbReference type="GO" id="GO:0008270">
    <property type="term" value="F:zinc ion binding"/>
    <property type="evidence" value="ECO:0007669"/>
    <property type="project" value="InterPro"/>
</dbReference>
<dbReference type="Gene3D" id="4.10.60.10">
    <property type="entry name" value="Zinc finger, CCHC-type"/>
    <property type="match status" value="1"/>
</dbReference>
<dbReference type="SUPFAM" id="SSF57756">
    <property type="entry name" value="Retrovirus zinc finger-like domains"/>
    <property type="match status" value="1"/>
</dbReference>
<dbReference type="Proteomes" id="UP000236291">
    <property type="component" value="Unassembled WGS sequence"/>
</dbReference>
<feature type="region of interest" description="Disordered" evidence="1">
    <location>
        <begin position="11"/>
        <end position="39"/>
    </location>
</feature>
<reference evidence="2 3" key="1">
    <citation type="journal article" date="2014" name="Am. J. Bot.">
        <title>Genome assembly and annotation for red clover (Trifolium pratense; Fabaceae).</title>
        <authorList>
            <person name="Istvanek J."/>
            <person name="Jaros M."/>
            <person name="Krenek A."/>
            <person name="Repkova J."/>
        </authorList>
    </citation>
    <scope>NUCLEOTIDE SEQUENCE [LARGE SCALE GENOMIC DNA]</scope>
    <source>
        <strain evidence="3">cv. Tatra</strain>
        <tissue evidence="2">Young leaves</tissue>
    </source>
</reference>
<accession>A0A2K3LCB5</accession>